<evidence type="ECO:0008006" key="3">
    <source>
        <dbReference type="Google" id="ProtNLM"/>
    </source>
</evidence>
<dbReference type="GO" id="GO:0008270">
    <property type="term" value="F:zinc ion binding"/>
    <property type="evidence" value="ECO:0007669"/>
    <property type="project" value="UniProtKB-KW"/>
</dbReference>
<dbReference type="InterPro" id="IPR050952">
    <property type="entry name" value="TRIM-NHL_E3_ligases"/>
</dbReference>
<sequence length="234" mass="25127">MIQPTDVFVTNNAIYVLDSLNYRIQKFWKNGTNSTTVVGVTGTAGGASSTTQIGLSYQMFVDSSSNIYVLDYPNHKVLLFPSNSSTGTSGVIIAGTGIAGSAPNMLYYPRGMFVDSASALYIADTSNHRIQYWTNGACYGMTVAGTGTLGTSLSQLYYPVAIIVDVNNYMYITDQFNNRILRWAVGACVGQCIAACSGPAPGQGSNQFYYAVRVVFDSDGSLDKCISITETLTF</sequence>
<evidence type="ECO:0000313" key="2">
    <source>
        <dbReference type="Proteomes" id="UP000663823"/>
    </source>
</evidence>
<dbReference type="CDD" id="cd05819">
    <property type="entry name" value="NHL"/>
    <property type="match status" value="1"/>
</dbReference>
<comment type="caution">
    <text evidence="1">The sequence shown here is derived from an EMBL/GenBank/DDBJ whole genome shotgun (WGS) entry which is preliminary data.</text>
</comment>
<dbReference type="PANTHER" id="PTHR24104:SF25">
    <property type="entry name" value="PROTEIN LIN-41"/>
    <property type="match status" value="1"/>
</dbReference>
<accession>A0A818L5B8</accession>
<dbReference type="AlphaFoldDB" id="A0A818L5B8"/>
<reference evidence="1" key="1">
    <citation type="submission" date="2021-02" db="EMBL/GenBank/DDBJ databases">
        <authorList>
            <person name="Nowell W R."/>
        </authorList>
    </citation>
    <scope>NUCLEOTIDE SEQUENCE</scope>
</reference>
<protein>
    <recommendedName>
        <fullName evidence="3">NHL repeat containing protein</fullName>
    </recommendedName>
</protein>
<dbReference type="SUPFAM" id="SSF101898">
    <property type="entry name" value="NHL repeat"/>
    <property type="match status" value="1"/>
</dbReference>
<organism evidence="1 2">
    <name type="scientific">Rotaria sordida</name>
    <dbReference type="NCBI Taxonomy" id="392033"/>
    <lineage>
        <taxon>Eukaryota</taxon>
        <taxon>Metazoa</taxon>
        <taxon>Spiralia</taxon>
        <taxon>Gnathifera</taxon>
        <taxon>Rotifera</taxon>
        <taxon>Eurotatoria</taxon>
        <taxon>Bdelloidea</taxon>
        <taxon>Philodinida</taxon>
        <taxon>Philodinidae</taxon>
        <taxon>Rotaria</taxon>
    </lineage>
</organism>
<dbReference type="Proteomes" id="UP000663823">
    <property type="component" value="Unassembled WGS sequence"/>
</dbReference>
<dbReference type="InterPro" id="IPR011042">
    <property type="entry name" value="6-blade_b-propeller_TolB-like"/>
</dbReference>
<proteinExistence type="predicted"/>
<dbReference type="PANTHER" id="PTHR24104">
    <property type="entry name" value="E3 UBIQUITIN-PROTEIN LIGASE NHLRC1-RELATED"/>
    <property type="match status" value="1"/>
</dbReference>
<evidence type="ECO:0000313" key="1">
    <source>
        <dbReference type="EMBL" id="CAF3572856.1"/>
    </source>
</evidence>
<gene>
    <name evidence="1" type="ORF">OTI717_LOCUS5400</name>
</gene>
<dbReference type="EMBL" id="CAJOAX010000350">
    <property type="protein sequence ID" value="CAF3572856.1"/>
    <property type="molecule type" value="Genomic_DNA"/>
</dbReference>
<name>A0A818L5B8_9BILA</name>
<dbReference type="Gene3D" id="2.120.10.30">
    <property type="entry name" value="TolB, C-terminal domain"/>
    <property type="match status" value="1"/>
</dbReference>